<dbReference type="SUPFAM" id="SSF141868">
    <property type="entry name" value="EAL domain-like"/>
    <property type="match status" value="1"/>
</dbReference>
<evidence type="ECO:0000256" key="1">
    <source>
        <dbReference type="SAM" id="Phobius"/>
    </source>
</evidence>
<dbReference type="RefSeq" id="WP_248009964.1">
    <property type="nucleotide sequence ID" value="NZ_JAJHVV010000010.1"/>
</dbReference>
<evidence type="ECO:0000259" key="3">
    <source>
        <dbReference type="PROSITE" id="PS50885"/>
    </source>
</evidence>
<evidence type="ECO:0000313" key="5">
    <source>
        <dbReference type="EMBL" id="MCK6264888.1"/>
    </source>
</evidence>
<evidence type="ECO:0000259" key="2">
    <source>
        <dbReference type="PROSITE" id="PS50883"/>
    </source>
</evidence>
<dbReference type="InterPro" id="IPR035919">
    <property type="entry name" value="EAL_sf"/>
</dbReference>
<proteinExistence type="predicted"/>
<dbReference type="PROSITE" id="PS50887">
    <property type="entry name" value="GGDEF"/>
    <property type="match status" value="1"/>
</dbReference>
<feature type="domain" description="HAMP" evidence="3">
    <location>
        <begin position="287"/>
        <end position="339"/>
    </location>
</feature>
<dbReference type="PROSITE" id="PS50885">
    <property type="entry name" value="HAMP"/>
    <property type="match status" value="1"/>
</dbReference>
<protein>
    <submittedName>
        <fullName evidence="5">EAL domain-containing protein</fullName>
    </submittedName>
</protein>
<dbReference type="SMART" id="SM00267">
    <property type="entry name" value="GGDEF"/>
    <property type="match status" value="1"/>
</dbReference>
<keyword evidence="1" id="KW-1133">Transmembrane helix</keyword>
<dbReference type="PANTHER" id="PTHR44757">
    <property type="entry name" value="DIGUANYLATE CYCLASE DGCP"/>
    <property type="match status" value="1"/>
</dbReference>
<dbReference type="InterPro" id="IPR001633">
    <property type="entry name" value="EAL_dom"/>
</dbReference>
<keyword evidence="1" id="KW-0812">Transmembrane</keyword>
<keyword evidence="6" id="KW-1185">Reference proteome</keyword>
<gene>
    <name evidence="5" type="ORF">KP803_16540</name>
</gene>
<dbReference type="InterPro" id="IPR000160">
    <property type="entry name" value="GGDEF_dom"/>
</dbReference>
<dbReference type="Proteomes" id="UP001139559">
    <property type="component" value="Unassembled WGS sequence"/>
</dbReference>
<dbReference type="InterPro" id="IPR029787">
    <property type="entry name" value="Nucleotide_cyclase"/>
</dbReference>
<dbReference type="CDD" id="cd01948">
    <property type="entry name" value="EAL"/>
    <property type="match status" value="1"/>
</dbReference>
<reference evidence="5" key="1">
    <citation type="submission" date="2021-11" db="EMBL/GenBank/DDBJ databases">
        <title>Vibrio ZSDE26 sp. nov. and Vibrio ZSDZ34 sp. nov., isolated from coastal seawater in Qingdao.</title>
        <authorList>
            <person name="Zhang P."/>
        </authorList>
    </citation>
    <scope>NUCLEOTIDE SEQUENCE</scope>
    <source>
        <strain evidence="5">ZSDE26</strain>
    </source>
</reference>
<evidence type="ECO:0000259" key="4">
    <source>
        <dbReference type="PROSITE" id="PS50887"/>
    </source>
</evidence>
<dbReference type="SUPFAM" id="SSF55073">
    <property type="entry name" value="Nucleotide cyclase"/>
    <property type="match status" value="1"/>
</dbReference>
<feature type="transmembrane region" description="Helical" evidence="1">
    <location>
        <begin position="266"/>
        <end position="286"/>
    </location>
</feature>
<organism evidence="5 6">
    <name type="scientific">Vibrio amylolyticus</name>
    <dbReference type="NCBI Taxonomy" id="2847292"/>
    <lineage>
        <taxon>Bacteria</taxon>
        <taxon>Pseudomonadati</taxon>
        <taxon>Pseudomonadota</taxon>
        <taxon>Gammaproteobacteria</taxon>
        <taxon>Vibrionales</taxon>
        <taxon>Vibrionaceae</taxon>
        <taxon>Vibrio</taxon>
    </lineage>
</organism>
<feature type="domain" description="EAL" evidence="2">
    <location>
        <begin position="526"/>
        <end position="777"/>
    </location>
</feature>
<dbReference type="InterPro" id="IPR052155">
    <property type="entry name" value="Biofilm_reg_signaling"/>
</dbReference>
<dbReference type="SMART" id="SM00052">
    <property type="entry name" value="EAL"/>
    <property type="match status" value="1"/>
</dbReference>
<dbReference type="Pfam" id="PF00563">
    <property type="entry name" value="EAL"/>
    <property type="match status" value="1"/>
</dbReference>
<feature type="domain" description="GGDEF" evidence="4">
    <location>
        <begin position="374"/>
        <end position="517"/>
    </location>
</feature>
<dbReference type="Gene3D" id="6.10.340.10">
    <property type="match status" value="1"/>
</dbReference>
<dbReference type="Gene3D" id="3.30.70.270">
    <property type="match status" value="1"/>
</dbReference>
<accession>A0A9X1XN10</accession>
<dbReference type="AlphaFoldDB" id="A0A9X1XN10"/>
<evidence type="ECO:0000313" key="6">
    <source>
        <dbReference type="Proteomes" id="UP001139559"/>
    </source>
</evidence>
<sequence length="796" mass="91128">MKLNTRILLLVVPVIAISAALSGYSIFESQKEALLKREESYLQLNMEKLAGHFRHAVSVLNSYSYTLTKSDIIRYYFHNENSPYHDLELIDNLTRSIRSLQSGVSVNGRIAILDKNRQTKFYVDSRVDALETLDPKIRDYTDSVFSTTKSPTHIGYTQNSQGEGVLVRYDVLDRDSLKSPLNYQDADIFFVVVSVSLHSFNQLRKQIEFDTKSSIFFTEDAVIPELLMPEPSELTQTVKLKNDFYATLDPAHFIVKNKIYAMGKSLAAAFGISSLLTVLILTFLLYRHVISPISRLDKQLGEVENNERKNIELLGGEDEVANLSKRFHKMYQELHTTYQKTKALAENDHLTQLANRHQFHQLAEQALSNHNGNRQVWILYIDLDNFKYVNDKYGHTVGDKLLVNFSHHIRALSDEFHSKHKVTCLASRLSGDEFAIFISSKFFDSESHIIKTFTDKLLEPIQKNHDSLLGSFPVTASVGIATYPNDGKDIHSLISRADTAMYQAKRAGKNQIGFYSKEMDLVVKRRTQIERALRNGNIEEEFYLVYQPYFDREGKNVAGVEALLRWNSVKLGVISPSEFIPIAEQTGIFGKIDRWVIQAAFKDYSVLQSQFDYDIQLAINLSSAELDSMQLAHFIRQHAKQNGVKPHLIDFEITETFAADSQSFPLLHELTIQGYRLAIDDFGSGYTSITHLVQYPVQKIKLDRFFLETLIKTGNEKVIKPLIDLCHSQSMVVTAEGIENEEMHYWLSAYQCDYMQGFHFAHPLSLDELRIWRESLLEGVLDNEPKQEQPSRHSFA</sequence>
<keyword evidence="1" id="KW-0472">Membrane</keyword>
<dbReference type="PROSITE" id="PS50883">
    <property type="entry name" value="EAL"/>
    <property type="match status" value="1"/>
</dbReference>
<dbReference type="GO" id="GO:0016020">
    <property type="term" value="C:membrane"/>
    <property type="evidence" value="ECO:0007669"/>
    <property type="project" value="InterPro"/>
</dbReference>
<comment type="caution">
    <text evidence="5">The sequence shown here is derived from an EMBL/GenBank/DDBJ whole genome shotgun (WGS) entry which is preliminary data.</text>
</comment>
<dbReference type="GO" id="GO:0007165">
    <property type="term" value="P:signal transduction"/>
    <property type="evidence" value="ECO:0007669"/>
    <property type="project" value="InterPro"/>
</dbReference>
<dbReference type="Gene3D" id="3.20.20.450">
    <property type="entry name" value="EAL domain"/>
    <property type="match status" value="1"/>
</dbReference>
<dbReference type="InterPro" id="IPR003660">
    <property type="entry name" value="HAMP_dom"/>
</dbReference>
<dbReference type="PANTHER" id="PTHR44757:SF2">
    <property type="entry name" value="BIOFILM ARCHITECTURE MAINTENANCE PROTEIN MBAA"/>
    <property type="match status" value="1"/>
</dbReference>
<dbReference type="Pfam" id="PF00990">
    <property type="entry name" value="GGDEF"/>
    <property type="match status" value="1"/>
</dbReference>
<dbReference type="InterPro" id="IPR043128">
    <property type="entry name" value="Rev_trsase/Diguanyl_cyclase"/>
</dbReference>
<dbReference type="CDD" id="cd01949">
    <property type="entry name" value="GGDEF"/>
    <property type="match status" value="1"/>
</dbReference>
<dbReference type="EMBL" id="JAJHVV010000010">
    <property type="protein sequence ID" value="MCK6264888.1"/>
    <property type="molecule type" value="Genomic_DNA"/>
</dbReference>
<name>A0A9X1XN10_9VIBR</name>
<dbReference type="NCBIfam" id="TIGR00254">
    <property type="entry name" value="GGDEF"/>
    <property type="match status" value="1"/>
</dbReference>
<feature type="transmembrane region" description="Helical" evidence="1">
    <location>
        <begin position="6"/>
        <end position="27"/>
    </location>
</feature>